<evidence type="ECO:0000256" key="1">
    <source>
        <dbReference type="SAM" id="MobiDB-lite"/>
    </source>
</evidence>
<dbReference type="EMBL" id="CAJNOE010000279">
    <property type="protein sequence ID" value="CAF1114984.1"/>
    <property type="molecule type" value="Genomic_DNA"/>
</dbReference>
<evidence type="ECO:0000313" key="3">
    <source>
        <dbReference type="EMBL" id="CAF3864810.1"/>
    </source>
</evidence>
<proteinExistence type="predicted"/>
<feature type="region of interest" description="Disordered" evidence="1">
    <location>
        <begin position="105"/>
        <end position="127"/>
    </location>
</feature>
<sequence length="127" mass="14144">MTSSSSSRTKTSDKQSNELHEISQVTYESNTASSIPVQEKSAKRDHHIHPSTTHDQSHKSFSHAVYKKFSPHFSTPSIHSNFIAHPPKEAFSRSKAPVVRARPFEEFAVGPLNPDDQSGTKTKSDDQ</sequence>
<dbReference type="Proteomes" id="UP000663860">
    <property type="component" value="Unassembled WGS sequence"/>
</dbReference>
<protein>
    <submittedName>
        <fullName evidence="2">Uncharacterized protein</fullName>
    </submittedName>
</protein>
<gene>
    <name evidence="2" type="ORF">IZO911_LOCUS23811</name>
    <name evidence="3" type="ORF">KXQ929_LOCUS20865</name>
</gene>
<feature type="compositionally biased region" description="Polar residues" evidence="1">
    <location>
        <begin position="23"/>
        <end position="36"/>
    </location>
</feature>
<evidence type="ECO:0000313" key="4">
    <source>
        <dbReference type="Proteomes" id="UP000663860"/>
    </source>
</evidence>
<comment type="caution">
    <text evidence="2">The sequence shown here is derived from an EMBL/GenBank/DDBJ whole genome shotgun (WGS) entry which is preliminary data.</text>
</comment>
<accession>A0A814Q6B8</accession>
<feature type="region of interest" description="Disordered" evidence="1">
    <location>
        <begin position="1"/>
        <end position="62"/>
    </location>
</feature>
<organism evidence="2 4">
    <name type="scientific">Adineta steineri</name>
    <dbReference type="NCBI Taxonomy" id="433720"/>
    <lineage>
        <taxon>Eukaryota</taxon>
        <taxon>Metazoa</taxon>
        <taxon>Spiralia</taxon>
        <taxon>Gnathifera</taxon>
        <taxon>Rotifera</taxon>
        <taxon>Eurotatoria</taxon>
        <taxon>Bdelloidea</taxon>
        <taxon>Adinetida</taxon>
        <taxon>Adinetidae</taxon>
        <taxon>Adineta</taxon>
    </lineage>
</organism>
<dbReference type="EMBL" id="CAJOBB010001492">
    <property type="protein sequence ID" value="CAF3864810.1"/>
    <property type="molecule type" value="Genomic_DNA"/>
</dbReference>
<feature type="compositionally biased region" description="Basic and acidic residues" evidence="1">
    <location>
        <begin position="10"/>
        <end position="21"/>
    </location>
</feature>
<dbReference type="AlphaFoldDB" id="A0A814Q6B8"/>
<name>A0A814Q6B8_9BILA</name>
<reference evidence="2" key="1">
    <citation type="submission" date="2021-02" db="EMBL/GenBank/DDBJ databases">
        <authorList>
            <person name="Nowell W R."/>
        </authorList>
    </citation>
    <scope>NUCLEOTIDE SEQUENCE</scope>
</reference>
<evidence type="ECO:0000313" key="2">
    <source>
        <dbReference type="EMBL" id="CAF1114984.1"/>
    </source>
</evidence>
<dbReference type="Proteomes" id="UP000663868">
    <property type="component" value="Unassembled WGS sequence"/>
</dbReference>